<dbReference type="PROSITE" id="PS00221">
    <property type="entry name" value="MIP"/>
    <property type="match status" value="1"/>
</dbReference>
<keyword evidence="10" id="KW-1185">Reference proteome</keyword>
<keyword evidence="5 8" id="KW-1133">Transmembrane helix</keyword>
<keyword evidence="3" id="KW-0813">Transport</keyword>
<evidence type="ECO:0000256" key="7">
    <source>
        <dbReference type="SAM" id="MobiDB-lite"/>
    </source>
</evidence>
<accession>A0A0M4E804</accession>
<feature type="transmembrane region" description="Helical" evidence="8">
    <location>
        <begin position="146"/>
        <end position="168"/>
    </location>
</feature>
<evidence type="ECO:0000256" key="5">
    <source>
        <dbReference type="ARBA" id="ARBA00022989"/>
    </source>
</evidence>
<dbReference type="AlphaFoldDB" id="A0A0M4E804"/>
<dbReference type="OrthoDB" id="3222at2759"/>
<name>A0A0M4E804_DROBS</name>
<evidence type="ECO:0000256" key="6">
    <source>
        <dbReference type="ARBA" id="ARBA00023136"/>
    </source>
</evidence>
<dbReference type="InterPro" id="IPR022357">
    <property type="entry name" value="MIP_CS"/>
</dbReference>
<comment type="similarity">
    <text evidence="2">Belongs to the MIP/aquaporin (TC 1.A.8) family.</text>
</comment>
<dbReference type="Gene3D" id="1.20.1080.10">
    <property type="entry name" value="Glycerol uptake facilitator protein"/>
    <property type="match status" value="1"/>
</dbReference>
<feature type="transmembrane region" description="Helical" evidence="8">
    <location>
        <begin position="188"/>
        <end position="205"/>
    </location>
</feature>
<keyword evidence="6 8" id="KW-0472">Membrane</keyword>
<evidence type="ECO:0000256" key="3">
    <source>
        <dbReference type="ARBA" id="ARBA00022448"/>
    </source>
</evidence>
<evidence type="ECO:0000256" key="4">
    <source>
        <dbReference type="ARBA" id="ARBA00022692"/>
    </source>
</evidence>
<feature type="transmembrane region" description="Helical" evidence="8">
    <location>
        <begin position="217"/>
        <end position="235"/>
    </location>
</feature>
<dbReference type="InterPro" id="IPR023271">
    <property type="entry name" value="Aquaporin-like"/>
</dbReference>
<evidence type="ECO:0000256" key="1">
    <source>
        <dbReference type="ARBA" id="ARBA00004141"/>
    </source>
</evidence>
<dbReference type="FunFam" id="1.20.1080.10:FF:000026">
    <property type="entry name" value="Big brain"/>
    <property type="match status" value="1"/>
</dbReference>
<organism evidence="9 10">
    <name type="scientific">Drosophila busckii</name>
    <name type="common">Fruit fly</name>
    <dbReference type="NCBI Taxonomy" id="30019"/>
    <lineage>
        <taxon>Eukaryota</taxon>
        <taxon>Metazoa</taxon>
        <taxon>Ecdysozoa</taxon>
        <taxon>Arthropoda</taxon>
        <taxon>Hexapoda</taxon>
        <taxon>Insecta</taxon>
        <taxon>Pterygota</taxon>
        <taxon>Neoptera</taxon>
        <taxon>Endopterygota</taxon>
        <taxon>Diptera</taxon>
        <taxon>Brachycera</taxon>
        <taxon>Muscomorpha</taxon>
        <taxon>Ephydroidea</taxon>
        <taxon>Drosophilidae</taxon>
        <taxon>Drosophila</taxon>
    </lineage>
</organism>
<proteinExistence type="inferred from homology"/>
<dbReference type="Pfam" id="PF00230">
    <property type="entry name" value="MIP"/>
    <property type="match status" value="1"/>
</dbReference>
<feature type="transmembrane region" description="Helical" evidence="8">
    <location>
        <begin position="74"/>
        <end position="103"/>
    </location>
</feature>
<dbReference type="Proteomes" id="UP000494163">
    <property type="component" value="Chromosome 2L"/>
</dbReference>
<evidence type="ECO:0000256" key="2">
    <source>
        <dbReference type="ARBA" id="ARBA00006175"/>
    </source>
</evidence>
<feature type="transmembrane region" description="Helical" evidence="8">
    <location>
        <begin position="255"/>
        <end position="275"/>
    </location>
</feature>
<protein>
    <submittedName>
        <fullName evidence="9">Bib</fullName>
    </submittedName>
</protein>
<dbReference type="PANTHER" id="PTHR19139">
    <property type="entry name" value="AQUAPORIN TRANSPORTER"/>
    <property type="match status" value="1"/>
</dbReference>
<gene>
    <name evidence="9" type="ORF">Dbus_chr2Lg1075</name>
</gene>
<dbReference type="SUPFAM" id="SSF81338">
    <property type="entry name" value="Aquaporin-like"/>
    <property type="match status" value="1"/>
</dbReference>
<evidence type="ECO:0000313" key="9">
    <source>
        <dbReference type="EMBL" id="ALC38990.1"/>
    </source>
</evidence>
<dbReference type="GO" id="GO:0005886">
    <property type="term" value="C:plasma membrane"/>
    <property type="evidence" value="ECO:0007669"/>
    <property type="project" value="TreeGrafter"/>
</dbReference>
<dbReference type="InterPro" id="IPR000425">
    <property type="entry name" value="MIP"/>
</dbReference>
<feature type="region of interest" description="Disordered" evidence="7">
    <location>
        <begin position="423"/>
        <end position="487"/>
    </location>
</feature>
<feature type="compositionally biased region" description="Pro residues" evidence="7">
    <location>
        <begin position="459"/>
        <end position="476"/>
    </location>
</feature>
<dbReference type="InterPro" id="IPR034294">
    <property type="entry name" value="Aquaporin_transptr"/>
</dbReference>
<dbReference type="NCBIfam" id="TIGR00861">
    <property type="entry name" value="MIP"/>
    <property type="match status" value="1"/>
</dbReference>
<evidence type="ECO:0000313" key="10">
    <source>
        <dbReference type="Proteomes" id="UP000494163"/>
    </source>
</evidence>
<dbReference type="CDD" id="cd00333">
    <property type="entry name" value="MIP"/>
    <property type="match status" value="1"/>
</dbReference>
<feature type="compositionally biased region" description="Low complexity" evidence="7">
    <location>
        <begin position="436"/>
        <end position="447"/>
    </location>
</feature>
<feature type="region of interest" description="Disordered" evidence="7">
    <location>
        <begin position="308"/>
        <end position="337"/>
    </location>
</feature>
<evidence type="ECO:0000256" key="8">
    <source>
        <dbReference type="SAM" id="Phobius"/>
    </source>
</evidence>
<keyword evidence="4 8" id="KW-0812">Transmembrane</keyword>
<sequence>MADESLHTMPLEHNIDYHIVTLFERLEAMRKDSHGNAINNRLSSTLQAPKRSMQAEIRTLEFWRSIISECLASFLYVFIVCGAAAGAGVGASVSSVLLATALASGLAMATLTQCFLHISGAHINPAVTLACCVVRHISPIRAVMYMTAQCGGGIAGAALLYGVTVPGYQGNLQAAISHSAALAAWERFGVEFILTFVVVLCYFVSTDAIKKFMGSSSFAIGAAYSACCFVSMPYLNPARSLGPSFVLNKWDNHWVYWFGPLVGGMASGLVYEHIFSSRRSVRHGKGSIDNDSSSIQSEDELNYDMDMEKPNKYHQSGTYPRQANAGGGGGAAAATQHPNANMPPMVMGAGNYCQNLYTAPPLSSKYEQQPQEPLYGGTRSLYCRSPTLTRTNLNRSQSVYTKSNTAINRDIFERREQQQQLYGLSAPRNRGQSAQSDDSSYGSYHGSAVTPPARHPSVEPSPPPPPMLMYAPPPQPSAAHPQPIRTQSERKHLKCVNQSLKTMQSGLLKKNWNRRLPPAQMCIKMMIATPTRLRHHVVRVTNPPAKMRVDQQSLQLQPVLPMNEKLDGFYSTSSIQPDNDCALKLLEFLQITKVQYKLTDYTAIQLLAYFKNDVEQACRHLHSADGIRLMVDFDAPWRVQSKSIRELPSLEQFDKNTYFKSNSKLIIVNPNFDASILPEQPLVEQYPGRCLRIQRSYHRGQTVYVGCVMPDDHSPLEVVSLMLPKADQREFDQCPHFLDIFEQYMASLVLMSKSWPLDQQQLLQRKWNIELRPTRWFLDDGEQICALDDADEDDLELQELDVSTVHLVIH</sequence>
<dbReference type="EMBL" id="CP012523">
    <property type="protein sequence ID" value="ALC38990.1"/>
    <property type="molecule type" value="Genomic_DNA"/>
</dbReference>
<dbReference type="PANTHER" id="PTHR19139:SF268">
    <property type="entry name" value="NEUROGENIC PROTEIN BIG BRAIN"/>
    <property type="match status" value="1"/>
</dbReference>
<dbReference type="GO" id="GO:0015250">
    <property type="term" value="F:water channel activity"/>
    <property type="evidence" value="ECO:0007669"/>
    <property type="project" value="TreeGrafter"/>
</dbReference>
<comment type="subcellular location">
    <subcellularLocation>
        <location evidence="1">Membrane</location>
        <topology evidence="1">Multi-pass membrane protein</topology>
    </subcellularLocation>
</comment>
<reference evidence="9 10" key="1">
    <citation type="submission" date="2015-08" db="EMBL/GenBank/DDBJ databases">
        <title>Ancestral chromatin configuration constrains chromatin evolution on differentiating sex chromosomes in Drosophila.</title>
        <authorList>
            <person name="Zhou Q."/>
            <person name="Bachtrog D."/>
        </authorList>
    </citation>
    <scope>NUCLEOTIDE SEQUENCE [LARGE SCALE GENOMIC DNA]</scope>
    <source>
        <tissue evidence="9">Whole larvae</tissue>
    </source>
</reference>
<dbReference type="PRINTS" id="PR00783">
    <property type="entry name" value="MINTRINSICP"/>
</dbReference>
<dbReference type="STRING" id="30019.A0A0M4E804"/>